<comment type="caution">
    <text evidence="2">The sequence shown here is derived from an EMBL/GenBank/DDBJ whole genome shotgun (WGS) entry which is preliminary data.</text>
</comment>
<evidence type="ECO:0000313" key="2">
    <source>
        <dbReference type="EMBL" id="OWK45402.1"/>
    </source>
</evidence>
<proteinExistence type="predicted"/>
<evidence type="ECO:0000259" key="1">
    <source>
        <dbReference type="Pfam" id="PF00535"/>
    </source>
</evidence>
<dbReference type="RefSeq" id="WP_088253136.1">
    <property type="nucleotide sequence ID" value="NZ_NIDE01000002.1"/>
</dbReference>
<evidence type="ECO:0000313" key="3">
    <source>
        <dbReference type="Proteomes" id="UP000214646"/>
    </source>
</evidence>
<dbReference type="PANTHER" id="PTHR43179:SF7">
    <property type="entry name" value="RHAMNOSYLTRANSFERASE WBBL"/>
    <property type="match status" value="1"/>
</dbReference>
<reference evidence="3" key="1">
    <citation type="submission" date="2017-06" db="EMBL/GenBank/DDBJ databases">
        <title>Genome analysis of Fimbriiglobus ruber SP5, the first member of the order Planctomycetales with confirmed chitinolytic capability.</title>
        <authorList>
            <person name="Ravin N.V."/>
            <person name="Rakitin A.L."/>
            <person name="Ivanova A.A."/>
            <person name="Beletsky A.V."/>
            <person name="Kulichevskaya I.S."/>
            <person name="Mardanov A.V."/>
            <person name="Dedysh S.N."/>
        </authorList>
    </citation>
    <scope>NUCLEOTIDE SEQUENCE [LARGE SCALE GENOMIC DNA]</scope>
    <source>
        <strain evidence="3">SP5</strain>
    </source>
</reference>
<organism evidence="2 3">
    <name type="scientific">Fimbriiglobus ruber</name>
    <dbReference type="NCBI Taxonomy" id="1908690"/>
    <lineage>
        <taxon>Bacteria</taxon>
        <taxon>Pseudomonadati</taxon>
        <taxon>Planctomycetota</taxon>
        <taxon>Planctomycetia</taxon>
        <taxon>Gemmatales</taxon>
        <taxon>Gemmataceae</taxon>
        <taxon>Fimbriiglobus</taxon>
    </lineage>
</organism>
<dbReference type="EMBL" id="NIDE01000002">
    <property type="protein sequence ID" value="OWK45402.1"/>
    <property type="molecule type" value="Genomic_DNA"/>
</dbReference>
<dbReference type="AlphaFoldDB" id="A0A225DVK1"/>
<dbReference type="OrthoDB" id="9771846at2"/>
<accession>A0A225DVK1</accession>
<feature type="domain" description="Glycosyltransferase 2-like" evidence="1">
    <location>
        <begin position="40"/>
        <end position="177"/>
    </location>
</feature>
<dbReference type="InterPro" id="IPR029044">
    <property type="entry name" value="Nucleotide-diphossugar_trans"/>
</dbReference>
<dbReference type="InterPro" id="IPR001173">
    <property type="entry name" value="Glyco_trans_2-like"/>
</dbReference>
<dbReference type="Pfam" id="PF00535">
    <property type="entry name" value="Glycos_transf_2"/>
    <property type="match status" value="1"/>
</dbReference>
<dbReference type="PANTHER" id="PTHR43179">
    <property type="entry name" value="RHAMNOSYLTRANSFERASE WBBL"/>
    <property type="match status" value="1"/>
</dbReference>
<protein>
    <submittedName>
        <fullName evidence="2">Glycosyl transferase, family 2</fullName>
    </submittedName>
</protein>
<gene>
    <name evidence="2" type="ORF">FRUB_01733</name>
</gene>
<name>A0A225DVK1_9BACT</name>
<sequence>MGLTQDAPAAPARTSAFPEAAPAFVAHDRVAPDLTRPDVSVCIVNWNCVDLLRKCLASIYARSQGVSFETIVVDNGSSDGAADMVANEFAHVTLIRNRANLGFSAGNNQAASVADGRYLFFLNNDTELPGGTLKEFVTFADRNPGVGMVGPKLRGADGNLQISYRTKPTLAAMLHRVSLLRWTGLFRRAYYRYRRDTFEPEGTRSVEVLMGAAVFLPRSVFEQSGKWDERYRFGGEDLDLSTQVGRRHEVVYFSNIEILHYGRVSSRANVGFSAPNVAIGYVHYFRKAGVGPAALFVYKLLVTVDTPLQIAAKVTQATQRLVRGKTYKAKKSWLAARGLWHFMNRELIRFWRA</sequence>
<dbReference type="GO" id="GO:0016740">
    <property type="term" value="F:transferase activity"/>
    <property type="evidence" value="ECO:0007669"/>
    <property type="project" value="UniProtKB-KW"/>
</dbReference>
<dbReference type="Gene3D" id="3.90.550.10">
    <property type="entry name" value="Spore Coat Polysaccharide Biosynthesis Protein SpsA, Chain A"/>
    <property type="match status" value="1"/>
</dbReference>
<keyword evidence="2" id="KW-0808">Transferase</keyword>
<keyword evidence="3" id="KW-1185">Reference proteome</keyword>
<dbReference type="Proteomes" id="UP000214646">
    <property type="component" value="Unassembled WGS sequence"/>
</dbReference>
<dbReference type="CDD" id="cd04186">
    <property type="entry name" value="GT_2_like_c"/>
    <property type="match status" value="1"/>
</dbReference>
<dbReference type="SUPFAM" id="SSF53448">
    <property type="entry name" value="Nucleotide-diphospho-sugar transferases"/>
    <property type="match status" value="1"/>
</dbReference>